<feature type="transmembrane region" description="Helical" evidence="7">
    <location>
        <begin position="172"/>
        <end position="191"/>
    </location>
</feature>
<evidence type="ECO:0000256" key="4">
    <source>
        <dbReference type="ARBA" id="ARBA00022692"/>
    </source>
</evidence>
<proteinExistence type="inferred from homology"/>
<dbReference type="InterPro" id="IPR001958">
    <property type="entry name" value="Tet-R_TetA/multi-R_MdtG-like"/>
</dbReference>
<evidence type="ECO:0000256" key="7">
    <source>
        <dbReference type="SAM" id="Phobius"/>
    </source>
</evidence>
<feature type="transmembrane region" description="Helical" evidence="7">
    <location>
        <begin position="260"/>
        <end position="282"/>
    </location>
</feature>
<dbReference type="PRINTS" id="PR01035">
    <property type="entry name" value="TCRTETA"/>
</dbReference>
<dbReference type="GO" id="GO:0022857">
    <property type="term" value="F:transmembrane transporter activity"/>
    <property type="evidence" value="ECO:0007669"/>
    <property type="project" value="InterPro"/>
</dbReference>
<feature type="transmembrane region" description="Helical" evidence="7">
    <location>
        <begin position="15"/>
        <end position="39"/>
    </location>
</feature>
<dbReference type="Proteomes" id="UP000002431">
    <property type="component" value="Chromosome"/>
</dbReference>
<evidence type="ECO:0000256" key="3">
    <source>
        <dbReference type="ARBA" id="ARBA00022448"/>
    </source>
</evidence>
<evidence type="ECO:0000259" key="8">
    <source>
        <dbReference type="PROSITE" id="PS50850"/>
    </source>
</evidence>
<dbReference type="AlphaFoldDB" id="Q1IVW2"/>
<keyword evidence="5 7" id="KW-1133">Transmembrane helix</keyword>
<dbReference type="PANTHER" id="PTHR23504:SF15">
    <property type="entry name" value="MAJOR FACILITATOR SUPERFAMILY (MFS) PROFILE DOMAIN-CONTAINING PROTEIN"/>
    <property type="match status" value="1"/>
</dbReference>
<dbReference type="GO" id="GO:0016020">
    <property type="term" value="C:membrane"/>
    <property type="evidence" value="ECO:0007669"/>
    <property type="project" value="UniProtKB-SubCell"/>
</dbReference>
<dbReference type="InterPro" id="IPR011701">
    <property type="entry name" value="MFS"/>
</dbReference>
<accession>Q1IVW2</accession>
<dbReference type="eggNOG" id="COG2814">
    <property type="taxonomic scope" value="Bacteria"/>
</dbReference>
<dbReference type="RefSeq" id="WP_011531441.1">
    <property type="nucleotide sequence ID" value="NC_008025.1"/>
</dbReference>
<evidence type="ECO:0000256" key="1">
    <source>
        <dbReference type="ARBA" id="ARBA00004141"/>
    </source>
</evidence>
<gene>
    <name evidence="9" type="ordered locus">Dgeo_2330</name>
</gene>
<comment type="similarity">
    <text evidence="2">Belongs to the major facilitator superfamily. TCR/Tet family.</text>
</comment>
<dbReference type="Gene3D" id="1.20.1250.20">
    <property type="entry name" value="MFS general substrate transporter like domains"/>
    <property type="match status" value="1"/>
</dbReference>
<comment type="subcellular location">
    <subcellularLocation>
        <location evidence="1">Membrane</location>
        <topology evidence="1">Multi-pass membrane protein</topology>
    </subcellularLocation>
</comment>
<name>Q1IVW2_DEIGD</name>
<evidence type="ECO:0000313" key="9">
    <source>
        <dbReference type="EMBL" id="ABF46622.1"/>
    </source>
</evidence>
<feature type="domain" description="Major facilitator superfamily (MFS) profile" evidence="8">
    <location>
        <begin position="14"/>
        <end position="405"/>
    </location>
</feature>
<protein>
    <submittedName>
        <fullName evidence="9">Major facilitator superfamily MFS_1</fullName>
    </submittedName>
</protein>
<dbReference type="PROSITE" id="PS50850">
    <property type="entry name" value="MFS"/>
    <property type="match status" value="1"/>
</dbReference>
<sequence>MTTASSSEPPPRAPLLFLLVTAFLFSLGLSLVFPVLPYIVMQYVPEAGRQAAVLGWLGASYALLSFFAAPVLGALSDAYGRRPVLMLSLLGSAVGYVIFGIGGSLVMLFLGRSIDGLTAGGMSALFGYLADTTPEEDRGRVFGQVGATVGAGFIIGPAVGGALSHLSLSAPMFAAAAVCLLNLLWGAFVLPESLPVSRRSRHFDTAHLNPLRQLSGALAFPAVRRLVTVSVLFILPFSIMQVAMALLARDTLSWGPAQTSTAFTLVGVCDIVAQGLLLPWLLKALRERGVALLGLGLGMLGMVGLALLPVLPSAALLYASVITFASGEGIFNAALGALVSVAAPPDAQGRVQGGTQALSSLAQAAGPLAGGQLYGRLGATPTFSVGAALVLAAFALLAGQRPQKEPQELAA</sequence>
<evidence type="ECO:0000256" key="5">
    <source>
        <dbReference type="ARBA" id="ARBA00022989"/>
    </source>
</evidence>
<evidence type="ECO:0000256" key="2">
    <source>
        <dbReference type="ARBA" id="ARBA00007520"/>
    </source>
</evidence>
<dbReference type="EMBL" id="CP000359">
    <property type="protein sequence ID" value="ABF46622.1"/>
    <property type="molecule type" value="Genomic_DNA"/>
</dbReference>
<evidence type="ECO:0000256" key="6">
    <source>
        <dbReference type="ARBA" id="ARBA00023136"/>
    </source>
</evidence>
<reference evidence="9" key="1">
    <citation type="submission" date="2006-04" db="EMBL/GenBank/DDBJ databases">
        <title>Complete sequence of chromosome of Deinococcus geothermalis DSM 11300.</title>
        <authorList>
            <consortium name="US DOE Joint Genome Institute"/>
            <person name="Copeland A."/>
            <person name="Lucas S."/>
            <person name="Lapidus A."/>
            <person name="Barry K."/>
            <person name="Detter J.C."/>
            <person name="Glavina del Rio T."/>
            <person name="Hammon N."/>
            <person name="Israni S."/>
            <person name="Dalin E."/>
            <person name="Tice H."/>
            <person name="Pitluck S."/>
            <person name="Brettin T."/>
            <person name="Bruce D."/>
            <person name="Han C."/>
            <person name="Tapia R."/>
            <person name="Saunders E."/>
            <person name="Gilna P."/>
            <person name="Schmutz J."/>
            <person name="Larimer F."/>
            <person name="Land M."/>
            <person name="Hauser L."/>
            <person name="Kyrpides N."/>
            <person name="Kim E."/>
            <person name="Daly M.J."/>
            <person name="Fredrickson J.K."/>
            <person name="Makarova K.S."/>
            <person name="Gaidamakova E.K."/>
            <person name="Zhai M."/>
            <person name="Richardson P."/>
        </authorList>
    </citation>
    <scope>NUCLEOTIDE SEQUENCE</scope>
    <source>
        <strain evidence="9">DSM 11300</strain>
    </source>
</reference>
<feature type="transmembrane region" description="Helical" evidence="7">
    <location>
        <begin position="226"/>
        <end position="248"/>
    </location>
</feature>
<dbReference type="SUPFAM" id="SSF103473">
    <property type="entry name" value="MFS general substrate transporter"/>
    <property type="match status" value="1"/>
</dbReference>
<keyword evidence="10" id="KW-1185">Reference proteome</keyword>
<dbReference type="PROSITE" id="PS00216">
    <property type="entry name" value="SUGAR_TRANSPORT_1"/>
    <property type="match status" value="1"/>
</dbReference>
<dbReference type="STRING" id="319795.Dgeo_2330"/>
<dbReference type="KEGG" id="dge:Dgeo_2330"/>
<feature type="transmembrane region" description="Helical" evidence="7">
    <location>
        <begin position="145"/>
        <end position="166"/>
    </location>
</feature>
<dbReference type="Pfam" id="PF07690">
    <property type="entry name" value="MFS_1"/>
    <property type="match status" value="1"/>
</dbReference>
<feature type="transmembrane region" description="Helical" evidence="7">
    <location>
        <begin position="51"/>
        <end position="72"/>
    </location>
</feature>
<organism evidence="9 10">
    <name type="scientific">Deinococcus geothermalis (strain DSM 11300 / CIP 105573 / AG-3a)</name>
    <dbReference type="NCBI Taxonomy" id="319795"/>
    <lineage>
        <taxon>Bacteria</taxon>
        <taxon>Thermotogati</taxon>
        <taxon>Deinococcota</taxon>
        <taxon>Deinococci</taxon>
        <taxon>Deinococcales</taxon>
        <taxon>Deinococcaceae</taxon>
        <taxon>Deinococcus</taxon>
    </lineage>
</organism>
<dbReference type="InterPro" id="IPR005829">
    <property type="entry name" value="Sugar_transporter_CS"/>
</dbReference>
<dbReference type="InterPro" id="IPR020846">
    <property type="entry name" value="MFS_dom"/>
</dbReference>
<keyword evidence="6 7" id="KW-0472">Membrane</keyword>
<feature type="transmembrane region" description="Helical" evidence="7">
    <location>
        <begin position="84"/>
        <end position="110"/>
    </location>
</feature>
<feature type="transmembrane region" description="Helical" evidence="7">
    <location>
        <begin position="377"/>
        <end position="398"/>
    </location>
</feature>
<keyword evidence="4 7" id="KW-0812">Transmembrane</keyword>
<dbReference type="InterPro" id="IPR036259">
    <property type="entry name" value="MFS_trans_sf"/>
</dbReference>
<dbReference type="HOGENOM" id="CLU_001265_10_11_0"/>
<keyword evidence="3" id="KW-0813">Transport</keyword>
<feature type="transmembrane region" description="Helical" evidence="7">
    <location>
        <begin position="289"/>
        <end position="311"/>
    </location>
</feature>
<dbReference type="PANTHER" id="PTHR23504">
    <property type="entry name" value="MAJOR FACILITATOR SUPERFAMILY DOMAIN-CONTAINING PROTEIN 10"/>
    <property type="match status" value="1"/>
</dbReference>
<evidence type="ECO:0000313" key="10">
    <source>
        <dbReference type="Proteomes" id="UP000002431"/>
    </source>
</evidence>